<protein>
    <submittedName>
        <fullName evidence="2">Outer membrane protein assembly factor YaeT</fullName>
    </submittedName>
</protein>
<dbReference type="AlphaFoldDB" id="A0AAC8TJI6"/>
<dbReference type="Gene3D" id="3.30.70.2970">
    <property type="entry name" value="Protein of unknown function (DUF541), domain 2"/>
    <property type="match status" value="1"/>
</dbReference>
<dbReference type="Proteomes" id="UP000035579">
    <property type="component" value="Chromosome"/>
</dbReference>
<keyword evidence="5" id="KW-1185">Reference proteome</keyword>
<dbReference type="Gene3D" id="3.30.110.170">
    <property type="entry name" value="Protein of unknown function (DUF541), domain 1"/>
    <property type="match status" value="1"/>
</dbReference>
<evidence type="ECO:0000313" key="4">
    <source>
        <dbReference type="Proteomes" id="UP000035579"/>
    </source>
</evidence>
<dbReference type="EMBL" id="CP011509">
    <property type="protein sequence ID" value="AKJ08368.1"/>
    <property type="molecule type" value="Genomic_DNA"/>
</dbReference>
<dbReference type="KEGG" id="age:AA314_09994"/>
<evidence type="ECO:0000313" key="2">
    <source>
        <dbReference type="EMBL" id="AKJ08368.1"/>
    </source>
</evidence>
<evidence type="ECO:0000256" key="1">
    <source>
        <dbReference type="SAM" id="SignalP"/>
    </source>
</evidence>
<sequence length="262" mass="27905">MLVTRTAPLLVLLLSGTLSWGAQAQPRVAPPPPPPPLVNPQERTLRVEGLGEVKVAPDEAFIDVAVETLAPTAKAAAEENARKMEKVITALVQAGIPRKEIETRNFSVFPEYQPQPRPEEAPKLRGYRVSNQVEVHVRELSRVGTLLDTALGAGANRVDAVRFGLSKPEVVQGDALRNAVERARQSAQVLATALGVKLGPVLDASTVSEPPRPFPAMARLEMARAGSAADVTTPIQPEEQTVTARVTLIFAIDPGPGPGPGR</sequence>
<dbReference type="PANTHER" id="PTHR34387:SF2">
    <property type="entry name" value="SLR1258 PROTEIN"/>
    <property type="match status" value="1"/>
</dbReference>
<dbReference type="Proteomes" id="UP000256345">
    <property type="component" value="Unassembled WGS sequence"/>
</dbReference>
<evidence type="ECO:0000313" key="3">
    <source>
        <dbReference type="EMBL" id="REG13082.1"/>
    </source>
</evidence>
<accession>A0AAC8TJI6</accession>
<keyword evidence="1" id="KW-0732">Signal</keyword>
<feature type="signal peptide" evidence="1">
    <location>
        <begin position="1"/>
        <end position="24"/>
    </location>
</feature>
<name>A0AAC8TJI6_9BACT</name>
<dbReference type="GO" id="GO:0006974">
    <property type="term" value="P:DNA damage response"/>
    <property type="evidence" value="ECO:0007669"/>
    <property type="project" value="TreeGrafter"/>
</dbReference>
<feature type="chain" id="PRO_5042252605" evidence="1">
    <location>
        <begin position="25"/>
        <end position="262"/>
    </location>
</feature>
<proteinExistence type="predicted"/>
<gene>
    <name evidence="2" type="ORF">AA314_09994</name>
    <name evidence="3" type="ORF">ATI61_1571</name>
</gene>
<evidence type="ECO:0000313" key="5">
    <source>
        <dbReference type="Proteomes" id="UP000256345"/>
    </source>
</evidence>
<reference evidence="2 4" key="1">
    <citation type="submission" date="2015-05" db="EMBL/GenBank/DDBJ databases">
        <title>Genome assembly of Archangium gephyra DSM 2261.</title>
        <authorList>
            <person name="Sharma G."/>
            <person name="Subramanian S."/>
        </authorList>
    </citation>
    <scope>NUCLEOTIDE SEQUENCE [LARGE SCALE GENOMIC DNA]</scope>
    <source>
        <strain evidence="2 4">DSM 2261</strain>
    </source>
</reference>
<reference evidence="3 5" key="2">
    <citation type="submission" date="2018-08" db="EMBL/GenBank/DDBJ databases">
        <title>Genomic Encyclopedia of Archaeal and Bacterial Type Strains, Phase II (KMG-II): from individual species to whole genera.</title>
        <authorList>
            <person name="Goeker M."/>
        </authorList>
    </citation>
    <scope>NUCLEOTIDE SEQUENCE [LARGE SCALE GENOMIC DNA]</scope>
    <source>
        <strain evidence="3 5">DSM 2261</strain>
    </source>
</reference>
<dbReference type="RefSeq" id="WP_047861149.1">
    <property type="nucleotide sequence ID" value="NZ_CP011509.1"/>
</dbReference>
<dbReference type="EMBL" id="QUMU01000057">
    <property type="protein sequence ID" value="REG13082.1"/>
    <property type="molecule type" value="Genomic_DNA"/>
</dbReference>
<dbReference type="InterPro" id="IPR052022">
    <property type="entry name" value="26kDa_periplasmic_antigen"/>
</dbReference>
<dbReference type="InterPro" id="IPR007497">
    <property type="entry name" value="SIMPL/DUF541"/>
</dbReference>
<dbReference type="Pfam" id="PF04402">
    <property type="entry name" value="SIMPL"/>
    <property type="match status" value="1"/>
</dbReference>
<organism evidence="2 4">
    <name type="scientific">Archangium gephyra</name>
    <dbReference type="NCBI Taxonomy" id="48"/>
    <lineage>
        <taxon>Bacteria</taxon>
        <taxon>Pseudomonadati</taxon>
        <taxon>Myxococcota</taxon>
        <taxon>Myxococcia</taxon>
        <taxon>Myxococcales</taxon>
        <taxon>Cystobacterineae</taxon>
        <taxon>Archangiaceae</taxon>
        <taxon>Archangium</taxon>
    </lineage>
</organism>
<dbReference type="PANTHER" id="PTHR34387">
    <property type="entry name" value="SLR1258 PROTEIN"/>
    <property type="match status" value="1"/>
</dbReference>